<dbReference type="CDD" id="cd03760">
    <property type="entry name" value="proteasome_beta_type_4"/>
    <property type="match status" value="1"/>
</dbReference>
<feature type="domain" description="MIR" evidence="8">
    <location>
        <begin position="313"/>
        <end position="368"/>
    </location>
</feature>
<dbReference type="GO" id="GO:0051603">
    <property type="term" value="P:proteolysis involved in protein catabolic process"/>
    <property type="evidence" value="ECO:0007669"/>
    <property type="project" value="InterPro"/>
</dbReference>
<dbReference type="AlphaFoldDB" id="A0A9P9YYF6"/>
<dbReference type="CDD" id="cd23293">
    <property type="entry name" value="beta-trefoil_MIR_SDF2_meta"/>
    <property type="match status" value="1"/>
</dbReference>
<dbReference type="GO" id="GO:0005783">
    <property type="term" value="C:endoplasmic reticulum"/>
    <property type="evidence" value="ECO:0007669"/>
    <property type="project" value="UniProtKB-ARBA"/>
</dbReference>
<keyword evidence="4" id="KW-0732">Signal</keyword>
<dbReference type="SUPFAM" id="SSF82109">
    <property type="entry name" value="MIR domain"/>
    <property type="match status" value="1"/>
</dbReference>
<comment type="subcellular location">
    <subcellularLocation>
        <location evidence="1">Nucleus</location>
    </subcellularLocation>
    <subcellularLocation>
        <location evidence="2">Secreted</location>
    </subcellularLocation>
</comment>
<keyword evidence="6" id="KW-0647">Proteasome</keyword>
<keyword evidence="7" id="KW-0539">Nucleus</keyword>
<accession>A0A9P9YYF6</accession>
<dbReference type="EMBL" id="JAMKOV010000001">
    <property type="protein sequence ID" value="KAI8045391.1"/>
    <property type="molecule type" value="Genomic_DNA"/>
</dbReference>
<evidence type="ECO:0000256" key="1">
    <source>
        <dbReference type="ARBA" id="ARBA00004123"/>
    </source>
</evidence>
<dbReference type="Gene3D" id="3.60.20.10">
    <property type="entry name" value="Glutamine Phosphoribosylpyrophosphate, subunit 1, domain 1"/>
    <property type="match status" value="1"/>
</dbReference>
<dbReference type="PROSITE" id="PS00854">
    <property type="entry name" value="PROTEASOME_BETA_1"/>
    <property type="match status" value="1"/>
</dbReference>
<keyword evidence="3" id="KW-0963">Cytoplasm</keyword>
<gene>
    <name evidence="9" type="ORF">M5D96_001571</name>
</gene>
<evidence type="ECO:0000256" key="4">
    <source>
        <dbReference type="ARBA" id="ARBA00022729"/>
    </source>
</evidence>
<evidence type="ECO:0000256" key="6">
    <source>
        <dbReference type="ARBA" id="ARBA00022942"/>
    </source>
</evidence>
<dbReference type="Pfam" id="PF02815">
    <property type="entry name" value="MIR"/>
    <property type="match status" value="1"/>
</dbReference>
<evidence type="ECO:0000256" key="2">
    <source>
        <dbReference type="ARBA" id="ARBA00004613"/>
    </source>
</evidence>
<dbReference type="InterPro" id="IPR016050">
    <property type="entry name" value="Proteasome_bsu_CS"/>
</dbReference>
<dbReference type="GO" id="GO:0005839">
    <property type="term" value="C:proteasome core complex"/>
    <property type="evidence" value="ECO:0007669"/>
    <property type="project" value="InterPro"/>
</dbReference>
<evidence type="ECO:0000256" key="5">
    <source>
        <dbReference type="ARBA" id="ARBA00022737"/>
    </source>
</evidence>
<name>A0A9P9YYF6_9MUSC</name>
<organism evidence="9 10">
    <name type="scientific">Drosophila gunungcola</name>
    <name type="common">fruit fly</name>
    <dbReference type="NCBI Taxonomy" id="103775"/>
    <lineage>
        <taxon>Eukaryota</taxon>
        <taxon>Metazoa</taxon>
        <taxon>Ecdysozoa</taxon>
        <taxon>Arthropoda</taxon>
        <taxon>Hexapoda</taxon>
        <taxon>Insecta</taxon>
        <taxon>Pterygota</taxon>
        <taxon>Neoptera</taxon>
        <taxon>Endopterygota</taxon>
        <taxon>Diptera</taxon>
        <taxon>Brachycera</taxon>
        <taxon>Muscomorpha</taxon>
        <taxon>Ephydroidea</taxon>
        <taxon>Drosophilidae</taxon>
        <taxon>Drosophila</taxon>
        <taxon>Sophophora</taxon>
    </lineage>
</organism>
<evidence type="ECO:0000313" key="10">
    <source>
        <dbReference type="Proteomes" id="UP001059596"/>
    </source>
</evidence>
<dbReference type="InterPro" id="IPR016295">
    <property type="entry name" value="Proteasome_beta4"/>
</dbReference>
<dbReference type="GO" id="GO:0005576">
    <property type="term" value="C:extracellular region"/>
    <property type="evidence" value="ECO:0007669"/>
    <property type="project" value="UniProtKB-SubCell"/>
</dbReference>
<dbReference type="Pfam" id="PF00227">
    <property type="entry name" value="Proteasome"/>
    <property type="match status" value="1"/>
</dbReference>
<evidence type="ECO:0000256" key="3">
    <source>
        <dbReference type="ARBA" id="ARBA00022490"/>
    </source>
</evidence>
<dbReference type="PANTHER" id="PTHR46809:SF2">
    <property type="entry name" value="GH21273P"/>
    <property type="match status" value="1"/>
</dbReference>
<protein>
    <recommendedName>
        <fullName evidence="8">MIR domain-containing protein</fullName>
    </recommendedName>
</protein>
<evidence type="ECO:0000256" key="7">
    <source>
        <dbReference type="ARBA" id="ARBA00023242"/>
    </source>
</evidence>
<evidence type="ECO:0000259" key="8">
    <source>
        <dbReference type="PROSITE" id="PS50919"/>
    </source>
</evidence>
<evidence type="ECO:0000313" key="9">
    <source>
        <dbReference type="EMBL" id="KAI8045391.1"/>
    </source>
</evidence>
<feature type="domain" description="MIR" evidence="8">
    <location>
        <begin position="251"/>
        <end position="305"/>
    </location>
</feature>
<dbReference type="InterPro" id="IPR016093">
    <property type="entry name" value="MIR_motif"/>
</dbReference>
<dbReference type="InterPro" id="IPR036300">
    <property type="entry name" value="MIR_dom_sf"/>
</dbReference>
<dbReference type="PROSITE" id="PS50919">
    <property type="entry name" value="MIR"/>
    <property type="match status" value="3"/>
</dbReference>
<dbReference type="InterPro" id="IPR029055">
    <property type="entry name" value="Ntn_hydrolases_N"/>
</dbReference>
<proteinExistence type="predicted"/>
<dbReference type="Proteomes" id="UP001059596">
    <property type="component" value="Chromosome 3R"/>
</dbReference>
<sequence length="443" mass="49058">MLNNYNCLAQPLWQNGPVPGEFYNFTGGQSAVQKLPRELTTAGPYGTKHSTSSITTGSSVLGIRYDEGVMLAADTLVSYGSLARYQNIERVFKINKNILLGGGGDFADIQSIKRSIDQKMIEDHWMTRVLYNRRSRMNPLYIDVVVGGVDNQGTPYLANVDLRGRSHEDYVVATGFARHLAIPLVREKKPKDRDFTAVEASQLIRTCMEVLYYRDTRNISQYTVGVCSANGCGVEGPFQVNENWTGAATESNVVTCGSILKLLNSDYSFRLHSHDVKYGSGSGQQSVTGVEQKEDVNSHWVIKAQTGELCERGEPIACGSTVRLEHLSTKKNLHSHHFSSPLSGEQEVSAYGTDGLGDTGDHWEVVCSNDSWMRSAHVRLRHIDTGMYLGMSGRSYGRPISGQMEIVGVHKPQHGTRWTTAEGLYIVPKEKSSTHEEYAHSEL</sequence>
<dbReference type="SUPFAM" id="SSF56235">
    <property type="entry name" value="N-terminal nucleophile aminohydrolases (Ntn hydrolases)"/>
    <property type="match status" value="1"/>
</dbReference>
<dbReference type="GO" id="GO:0005634">
    <property type="term" value="C:nucleus"/>
    <property type="evidence" value="ECO:0007669"/>
    <property type="project" value="UniProtKB-SubCell"/>
</dbReference>
<reference evidence="9" key="1">
    <citation type="journal article" date="2023" name="Genome Biol. Evol.">
        <title>Long-read-based Genome Assembly of Drosophila gunungcola Reveals Fewer Chemosensory Genes in Flower-breeding Species.</title>
        <authorList>
            <person name="Negi A."/>
            <person name="Liao B.Y."/>
            <person name="Yeh S.D."/>
        </authorList>
    </citation>
    <scope>NUCLEOTIDE SEQUENCE</scope>
    <source>
        <strain evidence="9">Sukarami</strain>
    </source>
</reference>
<feature type="domain" description="MIR" evidence="8">
    <location>
        <begin position="369"/>
        <end position="423"/>
    </location>
</feature>
<keyword evidence="10" id="KW-1185">Reference proteome</keyword>
<dbReference type="FunFam" id="2.80.10.50:FF:000023">
    <property type="entry name" value="Stromal cell-derived factor 2-like 1"/>
    <property type="match status" value="1"/>
</dbReference>
<keyword evidence="5" id="KW-0677">Repeat</keyword>
<dbReference type="Gene3D" id="2.80.10.50">
    <property type="match status" value="1"/>
</dbReference>
<comment type="caution">
    <text evidence="9">The sequence shown here is derived from an EMBL/GenBank/DDBJ whole genome shotgun (WGS) entry which is preliminary data.</text>
</comment>
<dbReference type="PANTHER" id="PTHR46809">
    <property type="entry name" value="STROMAL CELL-DERIVED FACTOR 2-LIKE PROTEIN"/>
    <property type="match status" value="1"/>
</dbReference>
<dbReference type="SMART" id="SM00472">
    <property type="entry name" value="MIR"/>
    <property type="match status" value="3"/>
</dbReference>
<dbReference type="InterPro" id="IPR001353">
    <property type="entry name" value="Proteasome_sua/b"/>
</dbReference>